<comment type="caution">
    <text evidence="2">The sequence shown here is derived from an EMBL/GenBank/DDBJ whole genome shotgun (WGS) entry which is preliminary data.</text>
</comment>
<feature type="compositionally biased region" description="Pro residues" evidence="1">
    <location>
        <begin position="81"/>
        <end position="93"/>
    </location>
</feature>
<feature type="compositionally biased region" description="Basic and acidic residues" evidence="1">
    <location>
        <begin position="331"/>
        <end position="344"/>
    </location>
</feature>
<keyword evidence="3" id="KW-1185">Reference proteome</keyword>
<evidence type="ECO:0000256" key="1">
    <source>
        <dbReference type="SAM" id="MobiDB-lite"/>
    </source>
</evidence>
<sequence>MSDERTKEIYHDSSSSSLNTSFSLPCRPAGTLRLFPFPFPKPRLNRSDTLRLSEARLLAKLPPILKLRWPCDDANSSDFPLLPPTSPNSPSIPFPSNGLENAGGDSGTNESEPALALPFRSVWAREADGEGMAMSTASWTGSGGSCSGAGATSCSSTSECAGDGDGDGGSRADRGGSECRHRKNPGIAKSIHLRRAFEFRNDAGADKKHLPLLLFSGAFTSIADTGWCVHVQSPISARFVREKEKRRQQTHRDPLPPARALPFCFHLEHHLVHPRFRTDEKPIVTGRERGRDIRPVRDGREDLGAVTASEDHGPQHDGPGHGEQEDEGGCAEERAGQLRGRGEI</sequence>
<feature type="compositionally biased region" description="Basic and acidic residues" evidence="1">
    <location>
        <begin position="285"/>
        <end position="323"/>
    </location>
</feature>
<dbReference type="AlphaFoldDB" id="A0A4S4LD90"/>
<dbReference type="EMBL" id="SGPL01000615">
    <property type="protein sequence ID" value="THH09679.1"/>
    <property type="molecule type" value="Genomic_DNA"/>
</dbReference>
<evidence type="ECO:0000313" key="3">
    <source>
        <dbReference type="Proteomes" id="UP000310158"/>
    </source>
</evidence>
<proteinExistence type="predicted"/>
<protein>
    <submittedName>
        <fullName evidence="2">Uncharacterized protein</fullName>
    </submittedName>
</protein>
<gene>
    <name evidence="2" type="ORF">EW146_g8619</name>
</gene>
<feature type="compositionally biased region" description="Basic and acidic residues" evidence="1">
    <location>
        <begin position="168"/>
        <end position="179"/>
    </location>
</feature>
<evidence type="ECO:0000313" key="2">
    <source>
        <dbReference type="EMBL" id="THH09679.1"/>
    </source>
</evidence>
<feature type="region of interest" description="Disordered" evidence="1">
    <location>
        <begin position="1"/>
        <end position="20"/>
    </location>
</feature>
<feature type="region of interest" description="Disordered" evidence="1">
    <location>
        <begin position="78"/>
        <end position="113"/>
    </location>
</feature>
<feature type="compositionally biased region" description="Basic and acidic residues" evidence="1">
    <location>
        <begin position="1"/>
        <end position="11"/>
    </location>
</feature>
<dbReference type="Proteomes" id="UP000310158">
    <property type="component" value="Unassembled WGS sequence"/>
</dbReference>
<feature type="region of interest" description="Disordered" evidence="1">
    <location>
        <begin position="285"/>
        <end position="344"/>
    </location>
</feature>
<reference evidence="2 3" key="1">
    <citation type="submission" date="2019-02" db="EMBL/GenBank/DDBJ databases">
        <title>Genome sequencing of the rare red list fungi Bondarzewia mesenterica.</title>
        <authorList>
            <person name="Buettner E."/>
            <person name="Kellner H."/>
        </authorList>
    </citation>
    <scope>NUCLEOTIDE SEQUENCE [LARGE SCALE GENOMIC DNA]</scope>
    <source>
        <strain evidence="2 3">DSM 108281</strain>
    </source>
</reference>
<feature type="region of interest" description="Disordered" evidence="1">
    <location>
        <begin position="157"/>
        <end position="183"/>
    </location>
</feature>
<organism evidence="2 3">
    <name type="scientific">Bondarzewia mesenterica</name>
    <dbReference type="NCBI Taxonomy" id="1095465"/>
    <lineage>
        <taxon>Eukaryota</taxon>
        <taxon>Fungi</taxon>
        <taxon>Dikarya</taxon>
        <taxon>Basidiomycota</taxon>
        <taxon>Agaricomycotina</taxon>
        <taxon>Agaricomycetes</taxon>
        <taxon>Russulales</taxon>
        <taxon>Bondarzewiaceae</taxon>
        <taxon>Bondarzewia</taxon>
    </lineage>
</organism>
<name>A0A4S4LD90_9AGAM</name>
<accession>A0A4S4LD90</accession>